<reference evidence="2 3" key="1">
    <citation type="submission" date="2020-01" db="EMBL/GenBank/DDBJ databases">
        <title>Genomes assembled from Gulf of Kutch pelagic sediment metagenomes.</title>
        <authorList>
            <person name="Chandrashekar M."/>
            <person name="Mahajan M.S."/>
            <person name="Dave K.J."/>
            <person name="Vatsa P."/>
            <person name="Nathani N.M."/>
        </authorList>
    </citation>
    <scope>NUCLEOTIDE SEQUENCE [LARGE SCALE GENOMIC DNA]</scope>
    <source>
        <strain evidence="2">KS3-K002</strain>
    </source>
</reference>
<evidence type="ECO:0000313" key="3">
    <source>
        <dbReference type="Proteomes" id="UP000702544"/>
    </source>
</evidence>
<name>A0AAE4Z5B3_9BACT</name>
<dbReference type="AlphaFoldDB" id="A0AAE4Z5B3"/>
<keyword evidence="1" id="KW-0472">Membrane</keyword>
<evidence type="ECO:0000256" key="1">
    <source>
        <dbReference type="SAM" id="Phobius"/>
    </source>
</evidence>
<gene>
    <name evidence="2" type="ORF">GWO12_01635</name>
</gene>
<dbReference type="Proteomes" id="UP000702544">
    <property type="component" value="Unassembled WGS sequence"/>
</dbReference>
<organism evidence="2 3">
    <name type="scientific">Candidatus Kutchimonas denitrificans</name>
    <dbReference type="NCBI Taxonomy" id="3056748"/>
    <lineage>
        <taxon>Bacteria</taxon>
        <taxon>Pseudomonadati</taxon>
        <taxon>Gemmatimonadota</taxon>
        <taxon>Gemmatimonadia</taxon>
        <taxon>Candidatus Palauibacterales</taxon>
        <taxon>Candidatus Palauibacteraceae</taxon>
        <taxon>Candidatus Kutchimonas</taxon>
    </lineage>
</organism>
<dbReference type="EMBL" id="JAACAK010000014">
    <property type="protein sequence ID" value="NIR73808.1"/>
    <property type="molecule type" value="Genomic_DNA"/>
</dbReference>
<evidence type="ECO:0000313" key="2">
    <source>
        <dbReference type="EMBL" id="NIR73808.1"/>
    </source>
</evidence>
<sequence>MTKFSRSALHNTLALGGVVVILLQTLYIAYDRIQVAIILAGIIINQIGVWGLANKLLPERRVYLELRAEVDSFIGMVRELNSQAVQGDQVAVDQTKTNMHESVERMAEVAAIESEEE</sequence>
<feature type="transmembrane region" description="Helical" evidence="1">
    <location>
        <begin position="36"/>
        <end position="57"/>
    </location>
</feature>
<protein>
    <submittedName>
        <fullName evidence="2">Uncharacterized protein</fullName>
    </submittedName>
</protein>
<comment type="caution">
    <text evidence="2">The sequence shown here is derived from an EMBL/GenBank/DDBJ whole genome shotgun (WGS) entry which is preliminary data.</text>
</comment>
<accession>A0AAE4Z5B3</accession>
<keyword evidence="1" id="KW-0812">Transmembrane</keyword>
<proteinExistence type="predicted"/>
<keyword evidence="1" id="KW-1133">Transmembrane helix</keyword>
<feature type="transmembrane region" description="Helical" evidence="1">
    <location>
        <begin position="12"/>
        <end position="30"/>
    </location>
</feature>